<evidence type="ECO:0000313" key="1">
    <source>
        <dbReference type="EMBL" id="TWW66779.1"/>
    </source>
</evidence>
<dbReference type="Proteomes" id="UP000324091">
    <property type="component" value="Chromosome 20"/>
</dbReference>
<organism evidence="1 2">
    <name type="scientific">Takifugu flavidus</name>
    <name type="common">sansaifugu</name>
    <dbReference type="NCBI Taxonomy" id="433684"/>
    <lineage>
        <taxon>Eukaryota</taxon>
        <taxon>Metazoa</taxon>
        <taxon>Chordata</taxon>
        <taxon>Craniata</taxon>
        <taxon>Vertebrata</taxon>
        <taxon>Euteleostomi</taxon>
        <taxon>Actinopterygii</taxon>
        <taxon>Neopterygii</taxon>
        <taxon>Teleostei</taxon>
        <taxon>Neoteleostei</taxon>
        <taxon>Acanthomorphata</taxon>
        <taxon>Eupercaria</taxon>
        <taxon>Tetraodontiformes</taxon>
        <taxon>Tetradontoidea</taxon>
        <taxon>Tetraodontidae</taxon>
        <taxon>Takifugu</taxon>
    </lineage>
</organism>
<keyword evidence="2" id="KW-1185">Reference proteome</keyword>
<reference evidence="1 2" key="1">
    <citation type="submission" date="2019-04" db="EMBL/GenBank/DDBJ databases">
        <title>Chromosome genome assembly for Takifugu flavidus.</title>
        <authorList>
            <person name="Xiao S."/>
        </authorList>
    </citation>
    <scope>NUCLEOTIDE SEQUENCE [LARGE SCALE GENOMIC DNA]</scope>
    <source>
        <strain evidence="1">HTHZ2018</strain>
        <tissue evidence="1">Muscle</tissue>
    </source>
</reference>
<sequence>MTDAAGGALPVCWSLLTSVSARKLKSQTQPPPTLHERILEEIKAERKLRPMSPCEVRRAKLDESKFNLSTCDRREGFWRCRGERYAACNIIQHDRFGSGSVVVWGGISLEGRTDLYRLSRSSVMVVQIREEIPQDTIRRLIKSMPRRVQACVQARGGHKIY</sequence>
<evidence type="ECO:0000313" key="2">
    <source>
        <dbReference type="Proteomes" id="UP000324091"/>
    </source>
</evidence>
<dbReference type="AlphaFoldDB" id="A0A5C6NJI8"/>
<comment type="caution">
    <text evidence="1">The sequence shown here is derived from an EMBL/GenBank/DDBJ whole genome shotgun (WGS) entry which is preliminary data.</text>
</comment>
<dbReference type="EMBL" id="RHFK02000013">
    <property type="protein sequence ID" value="TWW66779.1"/>
    <property type="molecule type" value="Genomic_DNA"/>
</dbReference>
<dbReference type="GO" id="GO:0003676">
    <property type="term" value="F:nucleic acid binding"/>
    <property type="evidence" value="ECO:0007669"/>
    <property type="project" value="InterPro"/>
</dbReference>
<dbReference type="InterPro" id="IPR036397">
    <property type="entry name" value="RNaseH_sf"/>
</dbReference>
<dbReference type="Gene3D" id="3.30.420.10">
    <property type="entry name" value="Ribonuclease H-like superfamily/Ribonuclease H"/>
    <property type="match status" value="2"/>
</dbReference>
<accession>A0A5C6NJI8</accession>
<proteinExistence type="predicted"/>
<protein>
    <submittedName>
        <fullName evidence="1">Uncharacterized protein</fullName>
    </submittedName>
</protein>
<gene>
    <name evidence="1" type="ORF">D4764_20G0008110</name>
</gene>
<name>A0A5C6NJI8_9TELE</name>
<dbReference type="CDD" id="cd22080">
    <property type="entry name" value="WH2_Spire1_r4"/>
    <property type="match status" value="1"/>
</dbReference>